<dbReference type="InterPro" id="IPR007803">
    <property type="entry name" value="Asp/Arg/Pro-Hydrxlase"/>
</dbReference>
<evidence type="ECO:0000313" key="3">
    <source>
        <dbReference type="Proteomes" id="UP001335100"/>
    </source>
</evidence>
<protein>
    <submittedName>
        <fullName evidence="2">Aspartyl/asparaginyl beta-hydroxylase domain-containing protein</fullName>
    </submittedName>
</protein>
<evidence type="ECO:0000313" key="2">
    <source>
        <dbReference type="EMBL" id="MEE1936432.1"/>
    </source>
</evidence>
<gene>
    <name evidence="2" type="ORF">V0R50_24670</name>
</gene>
<keyword evidence="3" id="KW-1185">Reference proteome</keyword>
<proteinExistence type="predicted"/>
<feature type="domain" description="Aspartyl/asparaginy/proline hydroxylase" evidence="1">
    <location>
        <begin position="93"/>
        <end position="182"/>
    </location>
</feature>
<dbReference type="RefSeq" id="WP_330077108.1">
    <property type="nucleotide sequence ID" value="NZ_JAZDQJ010000037.1"/>
</dbReference>
<dbReference type="EMBL" id="JAZDQJ010000037">
    <property type="protein sequence ID" value="MEE1936432.1"/>
    <property type="molecule type" value="Genomic_DNA"/>
</dbReference>
<dbReference type="Pfam" id="PF05118">
    <property type="entry name" value="Asp_Arg_Hydrox"/>
    <property type="match status" value="1"/>
</dbReference>
<dbReference type="SUPFAM" id="SSF51197">
    <property type="entry name" value="Clavaminate synthase-like"/>
    <property type="match status" value="1"/>
</dbReference>
<dbReference type="InterPro" id="IPR027443">
    <property type="entry name" value="IPNS-like_sf"/>
</dbReference>
<sequence length="273" mass="30233">MDASRCPDGSLRRPPFSRLPVAIDLAPLLAALAEIDESQWHAHFNQGYYDGDWSGVALISPADAVSELTHGEGPAVERQPWLRDPRWRQGLAALEVEIRNARLMRLGPDSHIHEHRDYDLGGPDADMRLHVPLLTPGQVDFLLENRRVPMQAGECWFLDLDRAHSVDNHDSSPRVHLVIDVRPGPWLDAAIQAGLATTPAAGTGRFAAAFADFARWLARNPAASAQLQALSDSEAFIERTLALAAEQGLVFTRAHVRAAMRQGRSSWRDQWKA</sequence>
<accession>A0ABU7HXZ7</accession>
<organism evidence="2 3">
    <name type="scientific">Pseudomonas ulcerans</name>
    <dbReference type="NCBI Taxonomy" id="3115852"/>
    <lineage>
        <taxon>Bacteria</taxon>
        <taxon>Pseudomonadati</taxon>
        <taxon>Pseudomonadota</taxon>
        <taxon>Gammaproteobacteria</taxon>
        <taxon>Pseudomonadales</taxon>
        <taxon>Pseudomonadaceae</taxon>
        <taxon>Pseudomonas</taxon>
    </lineage>
</organism>
<dbReference type="Gene3D" id="2.60.120.330">
    <property type="entry name" value="B-lactam Antibiotic, Isopenicillin N Synthase, Chain"/>
    <property type="match status" value="1"/>
</dbReference>
<reference evidence="2 3" key="1">
    <citation type="submission" date="2024-01" db="EMBL/GenBank/DDBJ databases">
        <title>Unpublished Manusciprt.</title>
        <authorList>
            <person name="Duman M."/>
            <person name="Valdes E.G."/>
            <person name="Ajmi N."/>
            <person name="Altun S."/>
            <person name="Saticioglu I.B."/>
        </authorList>
    </citation>
    <scope>NUCLEOTIDE SEQUENCE [LARGE SCALE GENOMIC DNA]</scope>
    <source>
        <strain evidence="2 3">148P</strain>
    </source>
</reference>
<evidence type="ECO:0000259" key="1">
    <source>
        <dbReference type="Pfam" id="PF05118"/>
    </source>
</evidence>
<dbReference type="Proteomes" id="UP001335100">
    <property type="component" value="Unassembled WGS sequence"/>
</dbReference>
<comment type="caution">
    <text evidence="2">The sequence shown here is derived from an EMBL/GenBank/DDBJ whole genome shotgun (WGS) entry which is preliminary data.</text>
</comment>
<name>A0ABU7HXZ7_9PSED</name>